<dbReference type="InterPro" id="IPR025724">
    <property type="entry name" value="GAG-pre-integrase_dom"/>
</dbReference>
<accession>A0AAW2IJQ1</accession>
<evidence type="ECO:0000256" key="1">
    <source>
        <dbReference type="SAM" id="MobiDB-lite"/>
    </source>
</evidence>
<gene>
    <name evidence="3" type="ORF">Sangu_2952100</name>
</gene>
<dbReference type="Pfam" id="PF13976">
    <property type="entry name" value="gag_pre-integrs"/>
    <property type="match status" value="1"/>
</dbReference>
<dbReference type="InterPro" id="IPR039537">
    <property type="entry name" value="Retrotran_Ty1/copia-like"/>
</dbReference>
<reference evidence="3" key="1">
    <citation type="submission" date="2020-06" db="EMBL/GenBank/DDBJ databases">
        <authorList>
            <person name="Li T."/>
            <person name="Hu X."/>
            <person name="Zhang T."/>
            <person name="Song X."/>
            <person name="Zhang H."/>
            <person name="Dai N."/>
            <person name="Sheng W."/>
            <person name="Hou X."/>
            <person name="Wei L."/>
        </authorList>
    </citation>
    <scope>NUCLEOTIDE SEQUENCE</scope>
    <source>
        <strain evidence="3">G01</strain>
        <tissue evidence="3">Leaf</tissue>
    </source>
</reference>
<proteinExistence type="predicted"/>
<feature type="domain" description="Integrase catalytic" evidence="2">
    <location>
        <begin position="90"/>
        <end position="257"/>
    </location>
</feature>
<feature type="region of interest" description="Disordered" evidence="1">
    <location>
        <begin position="371"/>
        <end position="397"/>
    </location>
</feature>
<dbReference type="PROSITE" id="PS50994">
    <property type="entry name" value="INTEGRASE"/>
    <property type="match status" value="1"/>
</dbReference>
<feature type="region of interest" description="Disordered" evidence="1">
    <location>
        <begin position="477"/>
        <end position="500"/>
    </location>
</feature>
<protein>
    <recommendedName>
        <fullName evidence="2">Integrase catalytic domain-containing protein</fullName>
    </recommendedName>
</protein>
<dbReference type="AlphaFoldDB" id="A0AAW2IJQ1"/>
<dbReference type="InterPro" id="IPR012337">
    <property type="entry name" value="RNaseH-like_sf"/>
</dbReference>
<dbReference type="InterPro" id="IPR036397">
    <property type="entry name" value="RNaseH_sf"/>
</dbReference>
<dbReference type="PANTHER" id="PTHR42648:SF25">
    <property type="entry name" value="RNA-DIRECTED DNA POLYMERASE"/>
    <property type="match status" value="1"/>
</dbReference>
<name>A0AAW2IJQ1_9LAMI</name>
<dbReference type="GO" id="GO:0015074">
    <property type="term" value="P:DNA integration"/>
    <property type="evidence" value="ECO:0007669"/>
    <property type="project" value="InterPro"/>
</dbReference>
<dbReference type="SUPFAM" id="SSF53098">
    <property type="entry name" value="Ribonuclease H-like"/>
    <property type="match status" value="1"/>
</dbReference>
<evidence type="ECO:0000259" key="2">
    <source>
        <dbReference type="PROSITE" id="PS50994"/>
    </source>
</evidence>
<dbReference type="GO" id="GO:0003676">
    <property type="term" value="F:nucleic acid binding"/>
    <property type="evidence" value="ECO:0007669"/>
    <property type="project" value="InterPro"/>
</dbReference>
<organism evidence="3">
    <name type="scientific">Sesamum angustifolium</name>
    <dbReference type="NCBI Taxonomy" id="2727405"/>
    <lineage>
        <taxon>Eukaryota</taxon>
        <taxon>Viridiplantae</taxon>
        <taxon>Streptophyta</taxon>
        <taxon>Embryophyta</taxon>
        <taxon>Tracheophyta</taxon>
        <taxon>Spermatophyta</taxon>
        <taxon>Magnoliopsida</taxon>
        <taxon>eudicotyledons</taxon>
        <taxon>Gunneridae</taxon>
        <taxon>Pentapetalae</taxon>
        <taxon>asterids</taxon>
        <taxon>lamiids</taxon>
        <taxon>Lamiales</taxon>
        <taxon>Pedaliaceae</taxon>
        <taxon>Sesamum</taxon>
    </lineage>
</organism>
<feature type="compositionally biased region" description="Basic and acidic residues" evidence="1">
    <location>
        <begin position="484"/>
        <end position="493"/>
    </location>
</feature>
<sequence>MRAYTPGLYGTLISSVETHSITNPKLVDQSTFILWHDRLDHPGKTMMYRIIENSNGHPLKDLKFLVKGDFICSACSLGKLITKPSMTKVNLESPMFLERIQGHICGPITPSCGPFKYFMVLIDASTHWSHISLLSTRNVAFARLLAQIIKLRAHFSDYPIKRIRLDNTGEFTSKSFNDYCQSIGIVVEHPVAHVHTQNGLAESLIKRLQLIARPLLMRSKLPSSAWGHAILHATSLIRFRPTAYHKFSPLQLVSGREPNISHLKVFGCAVYVPIPPPQRTKMGPQRRLGIYIGFESPSIIKYLEPMTGVNSLLDPSTNDSELEVQRIIHLQNVANRLPDAFIDTKKVTKSHILAENVPARLEVPEVTLTQTKASESQIRRKRGRPLGSKDANPRKRKEHIVSVNHDANVTTSNVSKEKIPEVILSEDPKHNEQDLDDSYEMSINYAHNSLGWYRKEIKMNDIFAYSVAVEIMDEDDNDPQTMEECQHRNDWKSWKKSHTR</sequence>
<evidence type="ECO:0000313" key="3">
    <source>
        <dbReference type="EMBL" id="KAL0282394.1"/>
    </source>
</evidence>
<dbReference type="Gene3D" id="3.30.420.10">
    <property type="entry name" value="Ribonuclease H-like superfamily/Ribonuclease H"/>
    <property type="match status" value="1"/>
</dbReference>
<reference evidence="3" key="2">
    <citation type="journal article" date="2024" name="Plant">
        <title>Genomic evolution and insights into agronomic trait innovations of Sesamum species.</title>
        <authorList>
            <person name="Miao H."/>
            <person name="Wang L."/>
            <person name="Qu L."/>
            <person name="Liu H."/>
            <person name="Sun Y."/>
            <person name="Le M."/>
            <person name="Wang Q."/>
            <person name="Wei S."/>
            <person name="Zheng Y."/>
            <person name="Lin W."/>
            <person name="Duan Y."/>
            <person name="Cao H."/>
            <person name="Xiong S."/>
            <person name="Wang X."/>
            <person name="Wei L."/>
            <person name="Li C."/>
            <person name="Ma Q."/>
            <person name="Ju M."/>
            <person name="Zhao R."/>
            <person name="Li G."/>
            <person name="Mu C."/>
            <person name="Tian Q."/>
            <person name="Mei H."/>
            <person name="Zhang T."/>
            <person name="Gao T."/>
            <person name="Zhang H."/>
        </authorList>
    </citation>
    <scope>NUCLEOTIDE SEQUENCE</scope>
    <source>
        <strain evidence="3">G01</strain>
    </source>
</reference>
<dbReference type="InterPro" id="IPR001584">
    <property type="entry name" value="Integrase_cat-core"/>
</dbReference>
<comment type="caution">
    <text evidence="3">The sequence shown here is derived from an EMBL/GenBank/DDBJ whole genome shotgun (WGS) entry which is preliminary data.</text>
</comment>
<dbReference type="PANTHER" id="PTHR42648">
    <property type="entry name" value="TRANSPOSASE, PUTATIVE-RELATED"/>
    <property type="match status" value="1"/>
</dbReference>
<dbReference type="EMBL" id="JACGWK010001820">
    <property type="protein sequence ID" value="KAL0282394.1"/>
    <property type="molecule type" value="Genomic_DNA"/>
</dbReference>